<organism evidence="1 2">
    <name type="scientific">Halorhodospira halochloris</name>
    <name type="common">Ectothiorhodospira halochloris</name>
    <dbReference type="NCBI Taxonomy" id="1052"/>
    <lineage>
        <taxon>Bacteria</taxon>
        <taxon>Pseudomonadati</taxon>
        <taxon>Pseudomonadota</taxon>
        <taxon>Gammaproteobacteria</taxon>
        <taxon>Chromatiales</taxon>
        <taxon>Ectothiorhodospiraceae</taxon>
        <taxon>Halorhodospira</taxon>
    </lineage>
</organism>
<gene>
    <name evidence="1" type="ORF">HH1059_11150</name>
</gene>
<dbReference type="OrthoDB" id="2880589at2"/>
<dbReference type="KEGG" id="hhk:HH1059_11150"/>
<accession>A0A2Z6EZH6</accession>
<sequence>MELVRSITQVVRNAEEFSRLDAQSASVALERFSQFFHWYYFSHIDTFAPSKFIGYADTTLEDYSGEGTGTDTQACLAKWFRKVEPGDEQYDELAKKLRSYASKLGKSISRRTFQAALPTTAELSR</sequence>
<keyword evidence="2" id="KW-1185">Reference proteome</keyword>
<dbReference type="Proteomes" id="UP000218890">
    <property type="component" value="Chromosome"/>
</dbReference>
<evidence type="ECO:0000313" key="2">
    <source>
        <dbReference type="Proteomes" id="UP000218890"/>
    </source>
</evidence>
<protein>
    <submittedName>
        <fullName evidence="1">Uncharacterized protein</fullName>
    </submittedName>
</protein>
<proteinExistence type="predicted"/>
<evidence type="ECO:0000313" key="1">
    <source>
        <dbReference type="EMBL" id="BBE11042.1"/>
    </source>
</evidence>
<name>A0A2Z6EZH6_HALHR</name>
<dbReference type="EMBL" id="AP017372">
    <property type="protein sequence ID" value="BBE11042.1"/>
    <property type="molecule type" value="Genomic_DNA"/>
</dbReference>
<reference evidence="1" key="1">
    <citation type="submission" date="2016-02" db="EMBL/GenBank/DDBJ databases">
        <title>Halorhodospira halochloris DSM-1059 complete genome, version 2.</title>
        <authorList>
            <person name="Tsukatani Y."/>
        </authorList>
    </citation>
    <scope>NUCLEOTIDE SEQUENCE</scope>
    <source>
        <strain evidence="1">DSM 1059</strain>
    </source>
</reference>
<dbReference type="AlphaFoldDB" id="A0A2Z6EZH6"/>